<dbReference type="Gene3D" id="1.10.510.10">
    <property type="entry name" value="Transferase(Phosphotransferase) domain 1"/>
    <property type="match status" value="1"/>
</dbReference>
<feature type="region of interest" description="Disordered" evidence="1">
    <location>
        <begin position="15"/>
        <end position="34"/>
    </location>
</feature>
<keyword evidence="3" id="KW-1185">Reference proteome</keyword>
<comment type="caution">
    <text evidence="2">The sequence shown here is derived from an EMBL/GenBank/DDBJ whole genome shotgun (WGS) entry which is preliminary data.</text>
</comment>
<organism evidence="2 3">
    <name type="scientific">Cladobotryum mycophilum</name>
    <dbReference type="NCBI Taxonomy" id="491253"/>
    <lineage>
        <taxon>Eukaryota</taxon>
        <taxon>Fungi</taxon>
        <taxon>Dikarya</taxon>
        <taxon>Ascomycota</taxon>
        <taxon>Pezizomycotina</taxon>
        <taxon>Sordariomycetes</taxon>
        <taxon>Hypocreomycetidae</taxon>
        <taxon>Hypocreales</taxon>
        <taxon>Hypocreaceae</taxon>
        <taxon>Cladobotryum</taxon>
    </lineage>
</organism>
<proteinExistence type="predicted"/>
<evidence type="ECO:0000313" key="3">
    <source>
        <dbReference type="Proteomes" id="UP001338125"/>
    </source>
</evidence>
<dbReference type="SUPFAM" id="SSF56112">
    <property type="entry name" value="Protein kinase-like (PK-like)"/>
    <property type="match status" value="1"/>
</dbReference>
<dbReference type="InterPro" id="IPR011009">
    <property type="entry name" value="Kinase-like_dom_sf"/>
</dbReference>
<evidence type="ECO:0000313" key="2">
    <source>
        <dbReference type="EMBL" id="KAK5995741.1"/>
    </source>
</evidence>
<dbReference type="Proteomes" id="UP001338125">
    <property type="component" value="Unassembled WGS sequence"/>
</dbReference>
<dbReference type="EMBL" id="JAVFKD010000004">
    <property type="protein sequence ID" value="KAK5995741.1"/>
    <property type="molecule type" value="Genomic_DNA"/>
</dbReference>
<gene>
    <name evidence="2" type="ORF">PT974_04159</name>
</gene>
<protein>
    <recommendedName>
        <fullName evidence="4">Protein kinase domain-containing protein</fullName>
    </recommendedName>
</protein>
<evidence type="ECO:0000256" key="1">
    <source>
        <dbReference type="SAM" id="MobiDB-lite"/>
    </source>
</evidence>
<accession>A0ABR0SUA0</accession>
<reference evidence="2 3" key="1">
    <citation type="submission" date="2024-01" db="EMBL/GenBank/DDBJ databases">
        <title>Complete genome of Cladobotryum mycophilum ATHUM6906.</title>
        <authorList>
            <person name="Christinaki A.C."/>
            <person name="Myridakis A.I."/>
            <person name="Kouvelis V.N."/>
        </authorList>
    </citation>
    <scope>NUCLEOTIDE SEQUENCE [LARGE SCALE GENOMIC DNA]</scope>
    <source>
        <strain evidence="2 3">ATHUM6906</strain>
    </source>
</reference>
<sequence length="138" mass="15907">MLAFIWTSSTSRICGEKHRSGTKAPSKASQNREMDAQVFVKRPQLSQYDVFRKYKVVNLLAQGLLEEARTMEFLSKHPHPNIVRYHGCRSQRGHLTGIVLDRHLHNLEDYVKNEIEHIEKETFMNALGSAINHLHSLS</sequence>
<name>A0ABR0SUA0_9HYPO</name>
<evidence type="ECO:0008006" key="4">
    <source>
        <dbReference type="Google" id="ProtNLM"/>
    </source>
</evidence>